<protein>
    <submittedName>
        <fullName evidence="1">Uncharacterized protein</fullName>
    </submittedName>
</protein>
<evidence type="ECO:0000313" key="1">
    <source>
        <dbReference type="EMBL" id="CAG7717889.1"/>
    </source>
</evidence>
<sequence length="86" mass="9551">MIGSSLQGEIAPQRIAELVEKLCTLPETGVQLKQTIDVVTSSNRNAAAYHEAPLVKRWTPFHNYSKPGKKNGGNKHASKGGWFKFW</sequence>
<evidence type="ECO:0000313" key="2">
    <source>
        <dbReference type="Proteomes" id="UP000708208"/>
    </source>
</evidence>
<dbReference type="AlphaFoldDB" id="A0A8J2NXC2"/>
<gene>
    <name evidence="1" type="ORF">AFUS01_LOCUS7323</name>
</gene>
<organism evidence="1 2">
    <name type="scientific">Allacma fusca</name>
    <dbReference type="NCBI Taxonomy" id="39272"/>
    <lineage>
        <taxon>Eukaryota</taxon>
        <taxon>Metazoa</taxon>
        <taxon>Ecdysozoa</taxon>
        <taxon>Arthropoda</taxon>
        <taxon>Hexapoda</taxon>
        <taxon>Collembola</taxon>
        <taxon>Symphypleona</taxon>
        <taxon>Sminthuridae</taxon>
        <taxon>Allacma</taxon>
    </lineage>
</organism>
<proteinExistence type="predicted"/>
<dbReference type="Proteomes" id="UP000708208">
    <property type="component" value="Unassembled WGS sequence"/>
</dbReference>
<keyword evidence="2" id="KW-1185">Reference proteome</keyword>
<comment type="caution">
    <text evidence="1">The sequence shown here is derived from an EMBL/GenBank/DDBJ whole genome shotgun (WGS) entry which is preliminary data.</text>
</comment>
<reference evidence="1" key="1">
    <citation type="submission" date="2021-06" db="EMBL/GenBank/DDBJ databases">
        <authorList>
            <person name="Hodson N. C."/>
            <person name="Mongue J. A."/>
            <person name="Jaron S. K."/>
        </authorList>
    </citation>
    <scope>NUCLEOTIDE SEQUENCE</scope>
</reference>
<dbReference type="EMBL" id="CAJVCH010049358">
    <property type="protein sequence ID" value="CAG7717889.1"/>
    <property type="molecule type" value="Genomic_DNA"/>
</dbReference>
<accession>A0A8J2NXC2</accession>
<name>A0A8J2NXC2_9HEXA</name>